<dbReference type="AlphaFoldDB" id="A0AAE9YIP3"/>
<keyword evidence="2" id="KW-0378">Hydrolase</keyword>
<dbReference type="InterPro" id="IPR012338">
    <property type="entry name" value="Beta-lactam/transpept-like"/>
</dbReference>
<gene>
    <name evidence="2" type="ORF">PO878_08145</name>
</gene>
<feature type="domain" description="Beta-lactamase-related" evidence="1">
    <location>
        <begin position="5"/>
        <end position="365"/>
    </location>
</feature>
<evidence type="ECO:0000313" key="3">
    <source>
        <dbReference type="Proteomes" id="UP001216390"/>
    </source>
</evidence>
<protein>
    <submittedName>
        <fullName evidence="2">Serine hydrolase</fullName>
    </submittedName>
</protein>
<keyword evidence="3" id="KW-1185">Reference proteome</keyword>
<dbReference type="Gene3D" id="3.40.710.10">
    <property type="entry name" value="DD-peptidase/beta-lactamase superfamily"/>
    <property type="match status" value="1"/>
</dbReference>
<dbReference type="PANTHER" id="PTHR43283:SF3">
    <property type="entry name" value="BETA-LACTAMASE FAMILY PROTEIN (AFU_ORTHOLOGUE AFUA_5G07500)"/>
    <property type="match status" value="1"/>
</dbReference>
<proteinExistence type="predicted"/>
<name>A0AAE9YIP3_9ACTN</name>
<dbReference type="GO" id="GO:0016787">
    <property type="term" value="F:hydrolase activity"/>
    <property type="evidence" value="ECO:0007669"/>
    <property type="project" value="UniProtKB-KW"/>
</dbReference>
<dbReference type="Pfam" id="PF00144">
    <property type="entry name" value="Beta-lactamase"/>
    <property type="match status" value="1"/>
</dbReference>
<dbReference type="EMBL" id="CP116942">
    <property type="protein sequence ID" value="WCO68696.1"/>
    <property type="molecule type" value="Genomic_DNA"/>
</dbReference>
<sequence length="381" mass="39693">MTSLQETVDAQVEGGVVPGAVALVACGDEVTVAGAGVRSPGGPAMARDSLFRIASLTKPITAAATMALVDRGRLALDEPVARWLPELAEPSVLRTPSSEPDDVVPAVRPITVRQLLTFQGGHGFPSDFTLPVVESLFALGQGPPQPQAVAAPDEWMARLADIPLLHQPGEGWTYNTGSDVLGVLLARAEGRPLDEVLEDTVLGPVGMADTGFAVPVGGLDRMTSSHRRDPDTGGLELVDPPDGQWARPPAFPSGASGLVSTADDWLAFGRMLLAGGTHRGRRVLSAEAVRQMTTCQAEAEPDSPFLRGQGWGFGGSVDLVRNDPWEVPGRYGWVGGTGTAGHVVPSRDAVVVWMSQVELAGPDDAAGMAAVLTWAAEATAP</sequence>
<dbReference type="InterPro" id="IPR050789">
    <property type="entry name" value="Diverse_Enzym_Activities"/>
</dbReference>
<organism evidence="2 3">
    <name type="scientific">Iamia majanohamensis</name>
    <dbReference type="NCBI Taxonomy" id="467976"/>
    <lineage>
        <taxon>Bacteria</taxon>
        <taxon>Bacillati</taxon>
        <taxon>Actinomycetota</taxon>
        <taxon>Acidimicrobiia</taxon>
        <taxon>Acidimicrobiales</taxon>
        <taxon>Iamiaceae</taxon>
        <taxon>Iamia</taxon>
    </lineage>
</organism>
<dbReference type="SUPFAM" id="SSF56601">
    <property type="entry name" value="beta-lactamase/transpeptidase-like"/>
    <property type="match status" value="1"/>
</dbReference>
<dbReference type="Proteomes" id="UP001216390">
    <property type="component" value="Chromosome"/>
</dbReference>
<reference evidence="2" key="1">
    <citation type="submission" date="2023-01" db="EMBL/GenBank/DDBJ databases">
        <title>The diversity of Class Acidimicrobiia in South China Sea sediment environments and the proposal of Iamia marina sp. nov., a novel species of the genus Iamia.</title>
        <authorList>
            <person name="He Y."/>
            <person name="Tian X."/>
        </authorList>
    </citation>
    <scope>NUCLEOTIDE SEQUENCE</scope>
    <source>
        <strain evidence="2">DSM 19957</strain>
    </source>
</reference>
<dbReference type="RefSeq" id="WP_272738212.1">
    <property type="nucleotide sequence ID" value="NZ_CP116942.1"/>
</dbReference>
<dbReference type="PANTHER" id="PTHR43283">
    <property type="entry name" value="BETA-LACTAMASE-RELATED"/>
    <property type="match status" value="1"/>
</dbReference>
<dbReference type="InterPro" id="IPR001466">
    <property type="entry name" value="Beta-lactam-related"/>
</dbReference>
<evidence type="ECO:0000313" key="2">
    <source>
        <dbReference type="EMBL" id="WCO68696.1"/>
    </source>
</evidence>
<dbReference type="KEGG" id="ima:PO878_08145"/>
<accession>A0AAE9YIP3</accession>
<evidence type="ECO:0000259" key="1">
    <source>
        <dbReference type="Pfam" id="PF00144"/>
    </source>
</evidence>